<protein>
    <submittedName>
        <fullName evidence="1">Uncharacterized protein</fullName>
    </submittedName>
</protein>
<organism evidence="1 2">
    <name type="scientific">Gossypium harknessii</name>
    <dbReference type="NCBI Taxonomy" id="34285"/>
    <lineage>
        <taxon>Eukaryota</taxon>
        <taxon>Viridiplantae</taxon>
        <taxon>Streptophyta</taxon>
        <taxon>Embryophyta</taxon>
        <taxon>Tracheophyta</taxon>
        <taxon>Spermatophyta</taxon>
        <taxon>Magnoliopsida</taxon>
        <taxon>eudicotyledons</taxon>
        <taxon>Gunneridae</taxon>
        <taxon>Pentapetalae</taxon>
        <taxon>rosids</taxon>
        <taxon>malvids</taxon>
        <taxon>Malvales</taxon>
        <taxon>Malvaceae</taxon>
        <taxon>Malvoideae</taxon>
        <taxon>Gossypium</taxon>
    </lineage>
</organism>
<name>A0A7J9IF76_9ROSI</name>
<gene>
    <name evidence="1" type="ORF">Gohar_022195</name>
</gene>
<accession>A0A7J9IF76</accession>
<dbReference type="AlphaFoldDB" id="A0A7J9IF76"/>
<dbReference type="Proteomes" id="UP000593560">
    <property type="component" value="Unassembled WGS sequence"/>
</dbReference>
<proteinExistence type="predicted"/>
<comment type="caution">
    <text evidence="1">The sequence shown here is derived from an EMBL/GenBank/DDBJ whole genome shotgun (WGS) entry which is preliminary data.</text>
</comment>
<evidence type="ECO:0000313" key="1">
    <source>
        <dbReference type="EMBL" id="MBA0820741.1"/>
    </source>
</evidence>
<reference evidence="1 2" key="1">
    <citation type="journal article" date="2019" name="Genome Biol. Evol.">
        <title>Insights into the evolution of the New World diploid cottons (Gossypium, subgenus Houzingenia) based on genome sequencing.</title>
        <authorList>
            <person name="Grover C.E."/>
            <person name="Arick M.A. 2nd"/>
            <person name="Thrash A."/>
            <person name="Conover J.L."/>
            <person name="Sanders W.S."/>
            <person name="Peterson D.G."/>
            <person name="Frelichowski J.E."/>
            <person name="Scheffler J.A."/>
            <person name="Scheffler B.E."/>
            <person name="Wendel J.F."/>
        </authorList>
    </citation>
    <scope>NUCLEOTIDE SEQUENCE [LARGE SCALE GENOMIC DNA]</scope>
    <source>
        <strain evidence="1">0</strain>
        <tissue evidence="1">Leaf</tissue>
    </source>
</reference>
<keyword evidence="2" id="KW-1185">Reference proteome</keyword>
<dbReference type="EMBL" id="JABFAD010347652">
    <property type="protein sequence ID" value="MBA0820741.1"/>
    <property type="molecule type" value="Genomic_DNA"/>
</dbReference>
<evidence type="ECO:0000313" key="2">
    <source>
        <dbReference type="Proteomes" id="UP000593560"/>
    </source>
</evidence>
<feature type="non-terminal residue" evidence="1">
    <location>
        <position position="28"/>
    </location>
</feature>
<sequence>MDTLECKEILMLRKDSAVLQWKPHTQLL</sequence>